<evidence type="ECO:0008006" key="6">
    <source>
        <dbReference type="Google" id="ProtNLM"/>
    </source>
</evidence>
<dbReference type="InterPro" id="IPR008040">
    <property type="entry name" value="Hydant_A_N"/>
</dbReference>
<comment type="caution">
    <text evidence="4">The sequence shown here is derived from an EMBL/GenBank/DDBJ whole genome shotgun (WGS) entry which is preliminary data.</text>
</comment>
<dbReference type="Pfam" id="PF19278">
    <property type="entry name" value="Hydant_A_C"/>
    <property type="match status" value="1"/>
</dbReference>
<gene>
    <name evidence="4" type="ORF">CKO45_03750</name>
</gene>
<sequence length="740" mass="77051">MEALPGWQRFHRGSRAVGPAASPALDPATAARKAACRTAPGFRPRRGIGAMAWRIGVDIGGTFTDVAMVEEATGRIAVAKVLTTPPDFGQGVLDGLRQGLAEQGIDAAAVTLLSHATTVVTNALLEHKGATAAFVSTRGFRDVLELRRSARADLYDLFQDGPSVLIPRRRRFEITERIDAQGQVVTPMAEDEVPALVDAIRASGAETVGVSLLFSFLNDAHERRLGDRLRSALPGVQVFLSSEVLPEIREYERASTTAVCAYVGPLLEGYLARLQAATGTLGLPPLHVMGSGGGVLDVAECLRMPAAIVESGPAAGVVAAALVGEQLGLPNILSFDMGGTTAKASVIADGEVTVTAEYEVGGGVNGKRFIAGTGHPIRVPVVDLAEVSAGGGSIAWVDPGGALKVGPHSAGAMPGPAAYGRGGTKPTVTDANILLGYLDSGALLDGRLRIDRAAAERAVAGHVAGPLGLSVTEAAARIIEVVNANMCDALRIVSIERGHDPREFSLMAFGGAGPVHAAFLAEELQVPEVVVPPAPGAFSALGLVATDLRRDFSRTLYAALDSVDPARVADAVAAMEAEGLAMLRAAGVPEARWALLRQADCRYGRQAYELTVPMQDGPVTAETLRALSGAFHAKHAQTYGHANEKEPVQMVNLRLTVLGRQPRLALAQASRPGAAREGERTAWFGGRPHPTRILWRDGLPPGAAIAGPAVIEALDSTTVVPPGWTAGVAEHGMLRLARGA</sequence>
<name>A0ABS1CSJ1_9PROT</name>
<evidence type="ECO:0000313" key="4">
    <source>
        <dbReference type="EMBL" id="MBK1657343.1"/>
    </source>
</evidence>
<dbReference type="EMBL" id="NRSG01000015">
    <property type="protein sequence ID" value="MBK1657343.1"/>
    <property type="molecule type" value="Genomic_DNA"/>
</dbReference>
<dbReference type="PANTHER" id="PTHR11365:SF23">
    <property type="entry name" value="HYPOTHETICAL 5-OXOPROLINASE (EUROFUNG)-RELATED"/>
    <property type="match status" value="1"/>
</dbReference>
<dbReference type="Pfam" id="PF01968">
    <property type="entry name" value="Hydantoinase_A"/>
    <property type="match status" value="1"/>
</dbReference>
<keyword evidence="5" id="KW-1185">Reference proteome</keyword>
<accession>A0ABS1CSJ1</accession>
<dbReference type="InterPro" id="IPR043129">
    <property type="entry name" value="ATPase_NBD"/>
</dbReference>
<dbReference type="Proteomes" id="UP000697995">
    <property type="component" value="Unassembled WGS sequence"/>
</dbReference>
<dbReference type="PANTHER" id="PTHR11365">
    <property type="entry name" value="5-OXOPROLINASE RELATED"/>
    <property type="match status" value="1"/>
</dbReference>
<dbReference type="InterPro" id="IPR049517">
    <property type="entry name" value="ACX-like_C"/>
</dbReference>
<dbReference type="InterPro" id="IPR002821">
    <property type="entry name" value="Hydantoinase_A"/>
</dbReference>
<reference evidence="4 5" key="1">
    <citation type="journal article" date="2020" name="Microorganisms">
        <title>Osmotic Adaptation and Compatible Solute Biosynthesis of Phototrophic Bacteria as Revealed from Genome Analyses.</title>
        <authorList>
            <person name="Imhoff J.F."/>
            <person name="Rahn T."/>
            <person name="Kunzel S."/>
            <person name="Keller A."/>
            <person name="Neulinger S.C."/>
        </authorList>
    </citation>
    <scope>NUCLEOTIDE SEQUENCE [LARGE SCALE GENOMIC DNA]</scope>
    <source>
        <strain evidence="4 5">DSM 15382</strain>
    </source>
</reference>
<feature type="domain" description="Hydantoinase/oxoprolinase N-terminal" evidence="2">
    <location>
        <begin position="54"/>
        <end position="231"/>
    </location>
</feature>
<proteinExistence type="predicted"/>
<evidence type="ECO:0000313" key="5">
    <source>
        <dbReference type="Proteomes" id="UP000697995"/>
    </source>
</evidence>
<dbReference type="Pfam" id="PF05378">
    <property type="entry name" value="Hydant_A_N"/>
    <property type="match status" value="1"/>
</dbReference>
<evidence type="ECO:0000259" key="1">
    <source>
        <dbReference type="Pfam" id="PF01968"/>
    </source>
</evidence>
<evidence type="ECO:0000259" key="2">
    <source>
        <dbReference type="Pfam" id="PF05378"/>
    </source>
</evidence>
<dbReference type="SUPFAM" id="SSF53067">
    <property type="entry name" value="Actin-like ATPase domain"/>
    <property type="match status" value="1"/>
</dbReference>
<organism evidence="4 5">
    <name type="scientific">Paracraurococcus ruber</name>
    <dbReference type="NCBI Taxonomy" id="77675"/>
    <lineage>
        <taxon>Bacteria</taxon>
        <taxon>Pseudomonadati</taxon>
        <taxon>Pseudomonadota</taxon>
        <taxon>Alphaproteobacteria</taxon>
        <taxon>Acetobacterales</taxon>
        <taxon>Roseomonadaceae</taxon>
        <taxon>Paracraurococcus</taxon>
    </lineage>
</organism>
<evidence type="ECO:0000259" key="3">
    <source>
        <dbReference type="Pfam" id="PF19278"/>
    </source>
</evidence>
<feature type="domain" description="Hydantoinase A/oxoprolinase" evidence="1">
    <location>
        <begin position="253"/>
        <end position="551"/>
    </location>
</feature>
<protein>
    <recommendedName>
        <fullName evidence="6">Hydantoinase/oxoprolinase family protein</fullName>
    </recommendedName>
</protein>
<dbReference type="InterPro" id="IPR045079">
    <property type="entry name" value="Oxoprolinase-like"/>
</dbReference>
<feature type="domain" description="Acetophenone carboxylase-like C-terminal" evidence="3">
    <location>
        <begin position="586"/>
        <end position="736"/>
    </location>
</feature>